<gene>
    <name evidence="2" type="ORF">POCULU_LOCUS3142</name>
</gene>
<dbReference type="GO" id="GO:0008168">
    <property type="term" value="F:methyltransferase activity"/>
    <property type="evidence" value="ECO:0007669"/>
    <property type="project" value="TreeGrafter"/>
</dbReference>
<dbReference type="EMBL" id="CAJVPJ010000330">
    <property type="protein sequence ID" value="CAG8512434.1"/>
    <property type="molecule type" value="Genomic_DNA"/>
</dbReference>
<name>A0A9N8ZY14_9GLOM</name>
<reference evidence="2" key="1">
    <citation type="submission" date="2021-06" db="EMBL/GenBank/DDBJ databases">
        <authorList>
            <person name="Kallberg Y."/>
            <person name="Tangrot J."/>
            <person name="Rosling A."/>
        </authorList>
    </citation>
    <scope>NUCLEOTIDE SEQUENCE</scope>
    <source>
        <strain evidence="2">IA702</strain>
    </source>
</reference>
<evidence type="ECO:0000313" key="3">
    <source>
        <dbReference type="Proteomes" id="UP000789572"/>
    </source>
</evidence>
<dbReference type="SUPFAM" id="SSF53335">
    <property type="entry name" value="S-adenosyl-L-methionine-dependent methyltransferases"/>
    <property type="match status" value="1"/>
</dbReference>
<evidence type="ECO:0000259" key="1">
    <source>
        <dbReference type="Pfam" id="PF13649"/>
    </source>
</evidence>
<feature type="domain" description="Methyltransferase" evidence="1">
    <location>
        <begin position="67"/>
        <end position="157"/>
    </location>
</feature>
<organism evidence="2 3">
    <name type="scientific">Paraglomus occultum</name>
    <dbReference type="NCBI Taxonomy" id="144539"/>
    <lineage>
        <taxon>Eukaryota</taxon>
        <taxon>Fungi</taxon>
        <taxon>Fungi incertae sedis</taxon>
        <taxon>Mucoromycota</taxon>
        <taxon>Glomeromycotina</taxon>
        <taxon>Glomeromycetes</taxon>
        <taxon>Paraglomerales</taxon>
        <taxon>Paraglomeraceae</taxon>
        <taxon>Paraglomus</taxon>
    </lineage>
</organism>
<dbReference type="PANTHER" id="PTHR43591:SF24">
    <property type="entry name" value="2-METHOXY-6-POLYPRENYL-1,4-BENZOQUINOL METHYLASE, MITOCHONDRIAL"/>
    <property type="match status" value="1"/>
</dbReference>
<sequence>MGDSKFKVADGQQLNNSNYVLPNDSGEEERLNIQHLIFKHAFNGSFSAPVDQLLKSGARVLDVWLVERCCGSAAWTLELAKKYPNSNFIGIDIAPVVLADEKPSNVEFVEHNVLDGLPFDSNSFDYVFARAAVSVYTRTQWTELAIPEYTRVTKPGGWVELMEFDALRGEDDINIQRVYDAWVILAEPKGLVVSPGSEIRGFLEQSGWLTNIGYVEKSIPIGPKGEKYAEMAIRSFQDVWRGLKIPFSAVMQVTGEQYDAIIEAAVQGLIDKGTTWKNMRVWGQKKDNSV</sequence>
<dbReference type="PANTHER" id="PTHR43591">
    <property type="entry name" value="METHYLTRANSFERASE"/>
    <property type="match status" value="1"/>
</dbReference>
<protein>
    <submittedName>
        <fullName evidence="2">10490_t:CDS:1</fullName>
    </submittedName>
</protein>
<dbReference type="OrthoDB" id="2013972at2759"/>
<dbReference type="CDD" id="cd02440">
    <property type="entry name" value="AdoMet_MTases"/>
    <property type="match status" value="1"/>
</dbReference>
<proteinExistence type="predicted"/>
<keyword evidence="3" id="KW-1185">Reference proteome</keyword>
<evidence type="ECO:0000313" key="2">
    <source>
        <dbReference type="EMBL" id="CAG8512434.1"/>
    </source>
</evidence>
<dbReference type="AlphaFoldDB" id="A0A9N8ZY14"/>
<comment type="caution">
    <text evidence="2">The sequence shown here is derived from an EMBL/GenBank/DDBJ whole genome shotgun (WGS) entry which is preliminary data.</text>
</comment>
<dbReference type="Gene3D" id="3.40.50.150">
    <property type="entry name" value="Vaccinia Virus protein VP39"/>
    <property type="match status" value="1"/>
</dbReference>
<dbReference type="Pfam" id="PF13649">
    <property type="entry name" value="Methyltransf_25"/>
    <property type="match status" value="1"/>
</dbReference>
<dbReference type="InterPro" id="IPR041698">
    <property type="entry name" value="Methyltransf_25"/>
</dbReference>
<dbReference type="InterPro" id="IPR029063">
    <property type="entry name" value="SAM-dependent_MTases_sf"/>
</dbReference>
<accession>A0A9N8ZY14</accession>
<dbReference type="Proteomes" id="UP000789572">
    <property type="component" value="Unassembled WGS sequence"/>
</dbReference>